<accession>A0A6L3ZEB2</accession>
<dbReference type="Proteomes" id="UP000484164">
    <property type="component" value="Unassembled WGS sequence"/>
</dbReference>
<organism evidence="1 2">
    <name type="scientific">Phaeocystidibacter marisrubri</name>
    <dbReference type="NCBI Taxonomy" id="1577780"/>
    <lineage>
        <taxon>Bacteria</taxon>
        <taxon>Pseudomonadati</taxon>
        <taxon>Bacteroidota</taxon>
        <taxon>Flavobacteriia</taxon>
        <taxon>Flavobacteriales</taxon>
        <taxon>Phaeocystidibacteraceae</taxon>
        <taxon>Phaeocystidibacter</taxon>
    </lineage>
</organism>
<comment type="caution">
    <text evidence="1">The sequence shown here is derived from an EMBL/GenBank/DDBJ whole genome shotgun (WGS) entry which is preliminary data.</text>
</comment>
<dbReference type="AlphaFoldDB" id="A0A6L3ZEB2"/>
<dbReference type="OrthoDB" id="1435015at2"/>
<gene>
    <name evidence="1" type="ORF">F8C82_09725</name>
</gene>
<evidence type="ECO:0000313" key="2">
    <source>
        <dbReference type="Proteomes" id="UP000484164"/>
    </source>
</evidence>
<proteinExistence type="predicted"/>
<dbReference type="RefSeq" id="WP_151693395.1">
    <property type="nucleotide sequence ID" value="NZ_BMGX01000001.1"/>
</dbReference>
<dbReference type="PROSITE" id="PS51257">
    <property type="entry name" value="PROKAR_LIPOPROTEIN"/>
    <property type="match status" value="1"/>
</dbReference>
<dbReference type="EMBL" id="WBVQ01000002">
    <property type="protein sequence ID" value="KAB2815966.1"/>
    <property type="molecule type" value="Genomic_DNA"/>
</dbReference>
<keyword evidence="2" id="KW-1185">Reference proteome</keyword>
<reference evidence="1 2" key="1">
    <citation type="submission" date="2019-10" db="EMBL/GenBank/DDBJ databases">
        <title>Genome sequence of Phaeocystidibacter marisrubri JCM30614 (type strain).</title>
        <authorList>
            <person name="Bowman J.P."/>
        </authorList>
    </citation>
    <scope>NUCLEOTIDE SEQUENCE [LARGE SCALE GENOMIC DNA]</scope>
    <source>
        <strain evidence="1 2">JCM 30614</strain>
    </source>
</reference>
<protein>
    <submittedName>
        <fullName evidence="1">Uncharacterized protein</fullName>
    </submittedName>
</protein>
<sequence>MRTKHYLFMFGMTFLFGCTRQLKFDTARWAEEPSERYRMTEDLEESRLLIGKSREEVVMMLTTDRCKGCDDSIGNLMYVIRVKKHPRGGEVEVFDVMFKNDTVVEAMTRE</sequence>
<evidence type="ECO:0000313" key="1">
    <source>
        <dbReference type="EMBL" id="KAB2815966.1"/>
    </source>
</evidence>
<name>A0A6L3ZEB2_9FLAO</name>